<dbReference type="EMBL" id="JAACYA010000002">
    <property type="protein sequence ID" value="MBK3332529.1"/>
    <property type="molecule type" value="Genomic_DNA"/>
</dbReference>
<evidence type="ECO:0000313" key="3">
    <source>
        <dbReference type="Proteomes" id="UP000772812"/>
    </source>
</evidence>
<dbReference type="PANTHER" id="PTHR44103:SF1">
    <property type="entry name" value="PROPROTEIN CONVERTASE P"/>
    <property type="match status" value="1"/>
</dbReference>
<dbReference type="SUPFAM" id="SSF69318">
    <property type="entry name" value="Integrin alpha N-terminal domain"/>
    <property type="match status" value="1"/>
</dbReference>
<evidence type="ECO:0000256" key="1">
    <source>
        <dbReference type="ARBA" id="ARBA00022729"/>
    </source>
</evidence>
<comment type="caution">
    <text evidence="2">The sequence shown here is derived from an EMBL/GenBank/DDBJ whole genome shotgun (WGS) entry which is preliminary data.</text>
</comment>
<protein>
    <submittedName>
        <fullName evidence="2">VCBS repeat-containing protein</fullName>
    </submittedName>
</protein>
<proteinExistence type="predicted"/>
<reference evidence="2 3" key="1">
    <citation type="journal article" date="2021" name="Syst. Appl. Microbiol.">
        <title>Persephonella atlantica sp. nov.: How to adapt to physico-chemical gradients in high temperature hydrothermal habitats.</title>
        <authorList>
            <person name="Francois D.X."/>
            <person name="Godfroy A."/>
            <person name="Mathien C."/>
            <person name="Aube J."/>
            <person name="Cathalot C."/>
            <person name="Lesongeur F."/>
            <person name="L'Haridon S."/>
            <person name="Philippon X."/>
            <person name="Roussel E.G."/>
        </authorList>
    </citation>
    <scope>NUCLEOTIDE SEQUENCE [LARGE SCALE GENOMIC DNA]</scope>
    <source>
        <strain evidence="2 3">MO1340</strain>
    </source>
</reference>
<dbReference type="Pfam" id="PF13517">
    <property type="entry name" value="FG-GAP_3"/>
    <property type="match status" value="1"/>
</dbReference>
<keyword evidence="3" id="KW-1185">Reference proteome</keyword>
<organism evidence="2 3">
    <name type="scientific">Persephonella atlantica</name>
    <dbReference type="NCBI Taxonomy" id="2699429"/>
    <lineage>
        <taxon>Bacteria</taxon>
        <taxon>Pseudomonadati</taxon>
        <taxon>Aquificota</taxon>
        <taxon>Aquificia</taxon>
        <taxon>Aquificales</taxon>
        <taxon>Hydrogenothermaceae</taxon>
        <taxon>Persephonella</taxon>
    </lineage>
</organism>
<gene>
    <name evidence="2" type="ORF">GWK41_05570</name>
</gene>
<dbReference type="RefSeq" id="WP_200673954.1">
    <property type="nucleotide sequence ID" value="NZ_JAACYA010000002.1"/>
</dbReference>
<dbReference type="PANTHER" id="PTHR44103">
    <property type="entry name" value="PROPROTEIN CONVERTASE P"/>
    <property type="match status" value="1"/>
</dbReference>
<name>A0ABS1GHX8_9AQUI</name>
<dbReference type="Proteomes" id="UP000772812">
    <property type="component" value="Unassembled WGS sequence"/>
</dbReference>
<accession>A0ABS1GHX8</accession>
<sequence length="685" mass="76512">MRHLITLLIFMFYLGVSFADEDPIMKKRLISNLEIVLGDASKDTLSIYDLRGRRLIAGISVKIAPKYNRKDEVGAGNVLGNYRDEIVVGFGKERKEKKSFRGKIVIYSPRDFHIIRSFNIGFSGYDDLTVGNVIPDKNGYDEIIIGSAYRDTLEVYNSAGRKLAAVNVEYERYDRIASGDVDGDGINEILLGDASRDSIRIFKFSNGALVEVSSFLTKKPFSREDDVGAGDVDGDGIDEIIFFENPNTIRIYDFQGGEKYLSKTVKYGKYSHVSVGDLNSDGKAEIVIANAKDDLIHVYDMNGTELGRINAGIERYDRIALVDYYGDSLVVGKPRGPIPVTIKNQVIAVLSEPPKEKSLFGNPEKSGGIFYSSYKNQQQQTTQQTVTAISSFTFSAGLQAQVGSLSIGGAKMSLKYQLSRYSERTRGTTLQTTIGQNMIADNYEDRLFAITSTYHLYEYPIISPRNLAVKNGKQQYVLVSVPVSLQTNTIGIYKSNTHINGYVATYPETKRKLYHYSRDNQIAEWVVDITCTGTEGYFAQKNGTVNISKTKTTHEISIGFTAGGGLPGIAKVKESFKGNYSNTKISTYKVAFEETTNISFKYEGQFPGCGDPNKHYKIGAVLYYDSVDGHLILDYYVPQKGSYYKKPSVKIPAKPLLLDKNGRPLLQKIQIRKIKIRPELLKRHF</sequence>
<dbReference type="InterPro" id="IPR013517">
    <property type="entry name" value="FG-GAP"/>
</dbReference>
<dbReference type="InterPro" id="IPR028994">
    <property type="entry name" value="Integrin_alpha_N"/>
</dbReference>
<dbReference type="Gene3D" id="2.130.10.130">
    <property type="entry name" value="Integrin alpha, N-terminal"/>
    <property type="match status" value="1"/>
</dbReference>
<evidence type="ECO:0000313" key="2">
    <source>
        <dbReference type="EMBL" id="MBK3332529.1"/>
    </source>
</evidence>
<keyword evidence="1" id="KW-0732">Signal</keyword>